<evidence type="ECO:0000256" key="2">
    <source>
        <dbReference type="SAM" id="Phobius"/>
    </source>
</evidence>
<feature type="transmembrane region" description="Helical" evidence="2">
    <location>
        <begin position="235"/>
        <end position="252"/>
    </location>
</feature>
<feature type="transmembrane region" description="Helical" evidence="2">
    <location>
        <begin position="273"/>
        <end position="292"/>
    </location>
</feature>
<organism evidence="3 4">
    <name type="scientific">Kitasatospora phosalacinea</name>
    <dbReference type="NCBI Taxonomy" id="2065"/>
    <lineage>
        <taxon>Bacteria</taxon>
        <taxon>Bacillati</taxon>
        <taxon>Actinomycetota</taxon>
        <taxon>Actinomycetes</taxon>
        <taxon>Kitasatosporales</taxon>
        <taxon>Streptomycetaceae</taxon>
        <taxon>Kitasatospora</taxon>
    </lineage>
</organism>
<feature type="region of interest" description="Disordered" evidence="1">
    <location>
        <begin position="460"/>
        <end position="485"/>
    </location>
</feature>
<feature type="transmembrane region" description="Helical" evidence="2">
    <location>
        <begin position="434"/>
        <end position="454"/>
    </location>
</feature>
<feature type="compositionally biased region" description="Low complexity" evidence="1">
    <location>
        <begin position="474"/>
        <end position="485"/>
    </location>
</feature>
<feature type="transmembrane region" description="Helical" evidence="2">
    <location>
        <begin position="180"/>
        <end position="203"/>
    </location>
</feature>
<accession>A0A9W6UQN6</accession>
<feature type="transmembrane region" description="Helical" evidence="2">
    <location>
        <begin position="130"/>
        <end position="150"/>
    </location>
</feature>
<feature type="transmembrane region" description="Helical" evidence="2">
    <location>
        <begin position="399"/>
        <end position="419"/>
    </location>
</feature>
<name>A0A9W6UQN6_9ACTN</name>
<dbReference type="Proteomes" id="UP001165143">
    <property type="component" value="Unassembled WGS sequence"/>
</dbReference>
<dbReference type="RefSeq" id="WP_033254109.1">
    <property type="nucleotide sequence ID" value="NZ_BSRX01000026.1"/>
</dbReference>
<evidence type="ECO:0008006" key="5">
    <source>
        <dbReference type="Google" id="ProtNLM"/>
    </source>
</evidence>
<feature type="transmembrane region" description="Helical" evidence="2">
    <location>
        <begin position="348"/>
        <end position="367"/>
    </location>
</feature>
<evidence type="ECO:0000313" key="3">
    <source>
        <dbReference type="EMBL" id="GLW56322.1"/>
    </source>
</evidence>
<evidence type="ECO:0000313" key="4">
    <source>
        <dbReference type="Proteomes" id="UP001165143"/>
    </source>
</evidence>
<dbReference type="OrthoDB" id="4855126at2"/>
<sequence length="485" mass="53279">MTRLRRRLVDLAVFVFVLALLALLSGILEIDPGKVTTSGHYVWQAQAWLDGRFDLGPSPGPWVVDDKITVNGHYYLMYPPLPAVVMLPFVWLLGDGFSDVWFTWGVAALVAVLMFRTLESMRHRRITRRTTLENLVLTAVFGFGTIVLWLSLGGKVWFTGQLMSTAGIVLVLHSTICRRWWLAWLGVGLIALTRTTEVMVGVVPALVHLRDLGVGCRTAGRWNFRPVRLPSPREVAAAVLPLAVCGAILLARNKLYFGSVTSTGYDIHTANDIVTFPYGLMSWHYVWPNFVIDFLRFPDFHFTGVNDAHPVMSLRAGGMGTSIFFSTPLMLLFLVSSQGRAADRWMRAVMWTGTVALFVPVILFQAAGYDQVGARYLLPVYPTLFLLLAMRADRIGPRWVTLAGLGVLSNVLLAKAFWAGPLKSQWVSGPSSRFAWGTAAIVMTVCVLTCWLLAAERPAPTAARPPGPDPGSAPEPTAAEPAAAS</sequence>
<keyword evidence="2" id="KW-0472">Membrane</keyword>
<feature type="transmembrane region" description="Helical" evidence="2">
    <location>
        <begin position="312"/>
        <end position="336"/>
    </location>
</feature>
<dbReference type="AlphaFoldDB" id="A0A9W6UQN6"/>
<feature type="transmembrane region" description="Helical" evidence="2">
    <location>
        <begin position="100"/>
        <end position="118"/>
    </location>
</feature>
<protein>
    <recommendedName>
        <fullName evidence="5">DUF2029 domain-containing protein</fullName>
    </recommendedName>
</protein>
<gene>
    <name evidence="3" type="ORF">Kpho01_43330</name>
</gene>
<feature type="transmembrane region" description="Helical" evidence="2">
    <location>
        <begin position="156"/>
        <end position="173"/>
    </location>
</feature>
<comment type="caution">
    <text evidence="3">The sequence shown here is derived from an EMBL/GenBank/DDBJ whole genome shotgun (WGS) entry which is preliminary data.</text>
</comment>
<proteinExistence type="predicted"/>
<feature type="compositionally biased region" description="Pro residues" evidence="1">
    <location>
        <begin position="463"/>
        <end position="473"/>
    </location>
</feature>
<evidence type="ECO:0000256" key="1">
    <source>
        <dbReference type="SAM" id="MobiDB-lite"/>
    </source>
</evidence>
<feature type="transmembrane region" description="Helical" evidence="2">
    <location>
        <begin position="12"/>
        <end position="30"/>
    </location>
</feature>
<reference evidence="3" key="1">
    <citation type="submission" date="2023-02" db="EMBL/GenBank/DDBJ databases">
        <title>Kitasatospora phosalacinea NBRC 14362.</title>
        <authorList>
            <person name="Ichikawa N."/>
            <person name="Sato H."/>
            <person name="Tonouchi N."/>
        </authorList>
    </citation>
    <scope>NUCLEOTIDE SEQUENCE</scope>
    <source>
        <strain evidence="3">NBRC 14362</strain>
    </source>
</reference>
<dbReference type="EMBL" id="BSRX01000026">
    <property type="protein sequence ID" value="GLW56322.1"/>
    <property type="molecule type" value="Genomic_DNA"/>
</dbReference>
<keyword evidence="2" id="KW-1133">Transmembrane helix</keyword>
<keyword evidence="2" id="KW-0812">Transmembrane</keyword>
<feature type="transmembrane region" description="Helical" evidence="2">
    <location>
        <begin position="373"/>
        <end position="392"/>
    </location>
</feature>